<sequence length="259" mass="30029">MEKDPIQAKEFLTWIQKAISEKFTFLRKNKSSIVNVNPINLTLAKHRIILNKLRKIEADHASRIHGGRNDSHCQYLRKLACRQVIGYHKSVESYGIMNDPPSCNCSKAFQNQHNLLAIKITMRELYSDMIIRDTINWVDWSSLLSSLVLEPKKDKILAPMQDDSSMKEYIKMIKLYTSATDSDLQNGELKKAFFDGLSLDNKKRIIRFGTDEPLDELVEFLVKMMPSIPLQGHPWGLEQGNDLIENFYEKHKKYAKLSR</sequence>
<dbReference type="Proteomes" id="UP000247702">
    <property type="component" value="Unassembled WGS sequence"/>
</dbReference>
<accession>A0A2Z6QP68</accession>
<comment type="caution">
    <text evidence="1">The sequence shown here is derived from an EMBL/GenBank/DDBJ whole genome shotgun (WGS) entry which is preliminary data.</text>
</comment>
<name>A0A2Z6QP68_9GLOM</name>
<keyword evidence="2" id="KW-1185">Reference proteome</keyword>
<dbReference type="EMBL" id="BEXD01001032">
    <property type="protein sequence ID" value="GBB91850.1"/>
    <property type="molecule type" value="Genomic_DNA"/>
</dbReference>
<evidence type="ECO:0000313" key="1">
    <source>
        <dbReference type="EMBL" id="GBB91850.1"/>
    </source>
</evidence>
<reference evidence="1 2" key="1">
    <citation type="submission" date="2017-11" db="EMBL/GenBank/DDBJ databases">
        <title>The genome of Rhizophagus clarus HR1 reveals common genetic basis of auxotrophy among arbuscular mycorrhizal fungi.</title>
        <authorList>
            <person name="Kobayashi Y."/>
        </authorList>
    </citation>
    <scope>NUCLEOTIDE SEQUENCE [LARGE SCALE GENOMIC DNA]</scope>
    <source>
        <strain evidence="1 2">HR1</strain>
    </source>
</reference>
<gene>
    <name evidence="1" type="ORF">RclHR1_19270002</name>
</gene>
<organism evidence="1 2">
    <name type="scientific">Rhizophagus clarus</name>
    <dbReference type="NCBI Taxonomy" id="94130"/>
    <lineage>
        <taxon>Eukaryota</taxon>
        <taxon>Fungi</taxon>
        <taxon>Fungi incertae sedis</taxon>
        <taxon>Mucoromycota</taxon>
        <taxon>Glomeromycotina</taxon>
        <taxon>Glomeromycetes</taxon>
        <taxon>Glomerales</taxon>
        <taxon>Glomeraceae</taxon>
        <taxon>Rhizophagus</taxon>
    </lineage>
</organism>
<proteinExistence type="predicted"/>
<dbReference type="AlphaFoldDB" id="A0A2Z6QP68"/>
<protein>
    <submittedName>
        <fullName evidence="1">Uncharacterized protein</fullName>
    </submittedName>
</protein>
<evidence type="ECO:0000313" key="2">
    <source>
        <dbReference type="Proteomes" id="UP000247702"/>
    </source>
</evidence>